<sequence length="344" mass="36304">MDAAREARGGAIERLDELEAIIGKAPPALDLKVIHHLDAGALRWIAASPLLFACFGSGTTLGVTLGGGPPGFAGGDARTLRLPVAMLDDPSLAQTGQGFGALFLLPGTGETLRVNGTVSAQHPGEIRITVHECYGHCAKALIRSGFWEALPDGTVPSNPSAFIDATRFMALATSDAQGRADLSPKGDPAGALVRLDPHRVWFADRPGNRRIDSFRNILTQPRVAAALLIPGSAHVAYVSGTARITTDEAMRSRFAVQDKIPALVTAIDDAAIQLRESPALTRAGMWPVKPPTHGIQAAQLFIEHVKLNKENGLGARLASAALSIPGVSGLLKKGLEKDYKDNLY</sequence>
<protein>
    <recommendedName>
        <fullName evidence="1">Pyridoxamine 5'-phosphate oxidase N-terminal domain-containing protein</fullName>
    </recommendedName>
</protein>
<dbReference type="PANTHER" id="PTHR42815">
    <property type="entry name" value="FAD-BINDING, PUTATIVE (AFU_ORTHOLOGUE AFUA_6G07600)-RELATED"/>
    <property type="match status" value="1"/>
</dbReference>
<dbReference type="EMBL" id="FOAP01000011">
    <property type="protein sequence ID" value="SEM10088.1"/>
    <property type="molecule type" value="Genomic_DNA"/>
</dbReference>
<evidence type="ECO:0000313" key="3">
    <source>
        <dbReference type="Proteomes" id="UP000182719"/>
    </source>
</evidence>
<dbReference type="AlphaFoldDB" id="A0A1H7VMS5"/>
<dbReference type="RefSeq" id="WP_075008419.1">
    <property type="nucleotide sequence ID" value="NZ_FOAP01000011.1"/>
</dbReference>
<dbReference type="Gene3D" id="2.30.110.10">
    <property type="entry name" value="Electron Transport, Fmn-binding Protein, Chain A"/>
    <property type="match status" value="1"/>
</dbReference>
<reference evidence="3" key="1">
    <citation type="submission" date="2016-10" db="EMBL/GenBank/DDBJ databases">
        <authorList>
            <person name="Varghese N."/>
            <person name="Submissions S."/>
        </authorList>
    </citation>
    <scope>NUCLEOTIDE SEQUENCE [LARGE SCALE GENOMIC DNA]</scope>
    <source>
        <strain evidence="3">DSM 17044</strain>
    </source>
</reference>
<dbReference type="InterPro" id="IPR011576">
    <property type="entry name" value="Pyridox_Oxase_N"/>
</dbReference>
<dbReference type="OrthoDB" id="9790331at2"/>
<name>A0A1H7VMS5_STIAU</name>
<evidence type="ECO:0000259" key="1">
    <source>
        <dbReference type="Pfam" id="PF01243"/>
    </source>
</evidence>
<accession>A0A1H7VMS5</accession>
<proteinExistence type="predicted"/>
<dbReference type="SUPFAM" id="SSF50475">
    <property type="entry name" value="FMN-binding split barrel"/>
    <property type="match status" value="1"/>
</dbReference>
<dbReference type="Pfam" id="PF01243">
    <property type="entry name" value="PNPOx_N"/>
    <property type="match status" value="1"/>
</dbReference>
<organism evidence="2 3">
    <name type="scientific">Stigmatella aurantiaca</name>
    <dbReference type="NCBI Taxonomy" id="41"/>
    <lineage>
        <taxon>Bacteria</taxon>
        <taxon>Pseudomonadati</taxon>
        <taxon>Myxococcota</taxon>
        <taxon>Myxococcia</taxon>
        <taxon>Myxococcales</taxon>
        <taxon>Cystobacterineae</taxon>
        <taxon>Archangiaceae</taxon>
        <taxon>Stigmatella</taxon>
    </lineage>
</organism>
<dbReference type="InterPro" id="IPR012349">
    <property type="entry name" value="Split_barrel_FMN-bd"/>
</dbReference>
<dbReference type="Proteomes" id="UP000182719">
    <property type="component" value="Unassembled WGS sequence"/>
</dbReference>
<feature type="domain" description="Pyridoxamine 5'-phosphate oxidase N-terminal" evidence="1">
    <location>
        <begin position="161"/>
        <end position="258"/>
    </location>
</feature>
<gene>
    <name evidence="2" type="ORF">SAMN05444354_111163</name>
</gene>
<dbReference type="PANTHER" id="PTHR42815:SF2">
    <property type="entry name" value="FAD-BINDING, PUTATIVE (AFU_ORTHOLOGUE AFUA_6G07600)-RELATED"/>
    <property type="match status" value="1"/>
</dbReference>
<keyword evidence="3" id="KW-1185">Reference proteome</keyword>
<evidence type="ECO:0000313" key="2">
    <source>
        <dbReference type="EMBL" id="SEM10088.1"/>
    </source>
</evidence>